<dbReference type="PANTHER" id="PTHR33337">
    <property type="entry name" value="GFA DOMAIN-CONTAINING PROTEIN"/>
    <property type="match status" value="1"/>
</dbReference>
<name>A0A381XYP5_9ZZZZ</name>
<evidence type="ECO:0000313" key="6">
    <source>
        <dbReference type="EMBL" id="SVA69760.1"/>
    </source>
</evidence>
<dbReference type="InterPro" id="IPR006913">
    <property type="entry name" value="CENP-V/GFA"/>
</dbReference>
<dbReference type="AlphaFoldDB" id="A0A381XYP5"/>
<dbReference type="Gene3D" id="3.90.1590.10">
    <property type="entry name" value="glutathione-dependent formaldehyde- activating enzyme (gfa)"/>
    <property type="match status" value="1"/>
</dbReference>
<dbReference type="EMBL" id="UINC01016825">
    <property type="protein sequence ID" value="SVA69760.1"/>
    <property type="molecule type" value="Genomic_DNA"/>
</dbReference>
<keyword evidence="3" id="KW-0862">Zinc</keyword>
<feature type="domain" description="CENP-V/GFA" evidence="5">
    <location>
        <begin position="5"/>
        <end position="121"/>
    </location>
</feature>
<evidence type="ECO:0000256" key="1">
    <source>
        <dbReference type="ARBA" id="ARBA00005495"/>
    </source>
</evidence>
<gene>
    <name evidence="6" type="ORF">METZ01_LOCUS122614</name>
</gene>
<dbReference type="GO" id="GO:0046872">
    <property type="term" value="F:metal ion binding"/>
    <property type="evidence" value="ECO:0007669"/>
    <property type="project" value="UniProtKB-KW"/>
</dbReference>
<reference evidence="6" key="1">
    <citation type="submission" date="2018-05" db="EMBL/GenBank/DDBJ databases">
        <authorList>
            <person name="Lanie J.A."/>
            <person name="Ng W.-L."/>
            <person name="Kazmierczak K.M."/>
            <person name="Andrzejewski T.M."/>
            <person name="Davidsen T.M."/>
            <person name="Wayne K.J."/>
            <person name="Tettelin H."/>
            <person name="Glass J.I."/>
            <person name="Rusch D."/>
            <person name="Podicherti R."/>
            <person name="Tsui H.-C.T."/>
            <person name="Winkler M.E."/>
        </authorList>
    </citation>
    <scope>NUCLEOTIDE SEQUENCE</scope>
</reference>
<keyword evidence="4" id="KW-0456">Lyase</keyword>
<dbReference type="Pfam" id="PF04828">
    <property type="entry name" value="GFA"/>
    <property type="match status" value="1"/>
</dbReference>
<dbReference type="InterPro" id="IPR011057">
    <property type="entry name" value="Mss4-like_sf"/>
</dbReference>
<dbReference type="GO" id="GO:0016846">
    <property type="term" value="F:carbon-sulfur lyase activity"/>
    <property type="evidence" value="ECO:0007669"/>
    <property type="project" value="InterPro"/>
</dbReference>
<evidence type="ECO:0000259" key="5">
    <source>
        <dbReference type="PROSITE" id="PS51891"/>
    </source>
</evidence>
<dbReference type="PANTHER" id="PTHR33337:SF40">
    <property type="entry name" value="CENP-V_GFA DOMAIN-CONTAINING PROTEIN-RELATED"/>
    <property type="match status" value="1"/>
</dbReference>
<protein>
    <recommendedName>
        <fullName evidence="5">CENP-V/GFA domain-containing protein</fullName>
    </recommendedName>
</protein>
<proteinExistence type="inferred from homology"/>
<keyword evidence="2" id="KW-0479">Metal-binding</keyword>
<evidence type="ECO:0000256" key="2">
    <source>
        <dbReference type="ARBA" id="ARBA00022723"/>
    </source>
</evidence>
<comment type="similarity">
    <text evidence="1">Belongs to the Gfa family.</text>
</comment>
<sequence>MPVPFEGGCHCGAVRYVCSEEPITVVNCHCGDCQKIAGSPFVTGVLVPESSVEISGELKSYKVEADSGNGITRNFCPACGTRILVEMEGVDGVGVSYTTMDDNSWLEPEIEFYTSKAKPWVTLCSNTEKLTEMT</sequence>
<dbReference type="PROSITE" id="PS51891">
    <property type="entry name" value="CENP_V_GFA"/>
    <property type="match status" value="1"/>
</dbReference>
<evidence type="ECO:0000256" key="3">
    <source>
        <dbReference type="ARBA" id="ARBA00022833"/>
    </source>
</evidence>
<dbReference type="SUPFAM" id="SSF51316">
    <property type="entry name" value="Mss4-like"/>
    <property type="match status" value="1"/>
</dbReference>
<accession>A0A381XYP5</accession>
<organism evidence="6">
    <name type="scientific">marine metagenome</name>
    <dbReference type="NCBI Taxonomy" id="408172"/>
    <lineage>
        <taxon>unclassified sequences</taxon>
        <taxon>metagenomes</taxon>
        <taxon>ecological metagenomes</taxon>
    </lineage>
</organism>
<evidence type="ECO:0000256" key="4">
    <source>
        <dbReference type="ARBA" id="ARBA00023239"/>
    </source>
</evidence>